<accession>A0A2J6PLW2</accession>
<dbReference type="EMBL" id="KZ613516">
    <property type="protein sequence ID" value="PMD14999.1"/>
    <property type="molecule type" value="Genomic_DNA"/>
</dbReference>
<protein>
    <submittedName>
        <fullName evidence="2">Uncharacterized protein</fullName>
    </submittedName>
</protein>
<feature type="compositionally biased region" description="Pro residues" evidence="1">
    <location>
        <begin position="119"/>
        <end position="133"/>
    </location>
</feature>
<evidence type="ECO:0000256" key="1">
    <source>
        <dbReference type="SAM" id="MobiDB-lite"/>
    </source>
</evidence>
<evidence type="ECO:0000313" key="2">
    <source>
        <dbReference type="EMBL" id="PMD14999.1"/>
    </source>
</evidence>
<organism evidence="2 3">
    <name type="scientific">Hyaloscypha hepaticicola</name>
    <dbReference type="NCBI Taxonomy" id="2082293"/>
    <lineage>
        <taxon>Eukaryota</taxon>
        <taxon>Fungi</taxon>
        <taxon>Dikarya</taxon>
        <taxon>Ascomycota</taxon>
        <taxon>Pezizomycotina</taxon>
        <taxon>Leotiomycetes</taxon>
        <taxon>Helotiales</taxon>
        <taxon>Hyaloscyphaceae</taxon>
        <taxon>Hyaloscypha</taxon>
    </lineage>
</organism>
<gene>
    <name evidence="2" type="ORF">NA56DRAFT_754242</name>
</gene>
<name>A0A2J6PLW2_9HELO</name>
<evidence type="ECO:0000313" key="3">
    <source>
        <dbReference type="Proteomes" id="UP000235672"/>
    </source>
</evidence>
<feature type="region of interest" description="Disordered" evidence="1">
    <location>
        <begin position="1"/>
        <end position="75"/>
    </location>
</feature>
<dbReference type="Proteomes" id="UP000235672">
    <property type="component" value="Unassembled WGS sequence"/>
</dbReference>
<feature type="compositionally biased region" description="Polar residues" evidence="1">
    <location>
        <begin position="46"/>
        <end position="65"/>
    </location>
</feature>
<reference evidence="2 3" key="1">
    <citation type="submission" date="2016-05" db="EMBL/GenBank/DDBJ databases">
        <title>A degradative enzymes factory behind the ericoid mycorrhizal symbiosis.</title>
        <authorList>
            <consortium name="DOE Joint Genome Institute"/>
            <person name="Martino E."/>
            <person name="Morin E."/>
            <person name="Grelet G."/>
            <person name="Kuo A."/>
            <person name="Kohler A."/>
            <person name="Daghino S."/>
            <person name="Barry K."/>
            <person name="Choi C."/>
            <person name="Cichocki N."/>
            <person name="Clum A."/>
            <person name="Copeland A."/>
            <person name="Hainaut M."/>
            <person name="Haridas S."/>
            <person name="Labutti K."/>
            <person name="Lindquist E."/>
            <person name="Lipzen A."/>
            <person name="Khouja H.-R."/>
            <person name="Murat C."/>
            <person name="Ohm R."/>
            <person name="Olson A."/>
            <person name="Spatafora J."/>
            <person name="Veneault-Fourrey C."/>
            <person name="Henrissat B."/>
            <person name="Grigoriev I."/>
            <person name="Martin F."/>
            <person name="Perotto S."/>
        </authorList>
    </citation>
    <scope>NUCLEOTIDE SEQUENCE [LARGE SCALE GENOMIC DNA]</scope>
    <source>
        <strain evidence="2 3">UAMH 7357</strain>
    </source>
</reference>
<dbReference type="OrthoDB" id="10660819at2759"/>
<keyword evidence="3" id="KW-1185">Reference proteome</keyword>
<feature type="region of interest" description="Disordered" evidence="1">
    <location>
        <begin position="114"/>
        <end position="135"/>
    </location>
</feature>
<sequence>MSAYASSADGELEIKERRSNSSDGRLSPKPQWPNFYPITSEPESVISLSQADFQESHHSPASSANLFGLTVRSPPPDVQVVVPSRTVLSPPAPSPQLPIPVKIERLSSLEWEGLSPLPAQSPSPTSSPIPSPVPISVSPRFHLSRSSSRLPKKRLYVTLSDTDDS</sequence>
<dbReference type="AlphaFoldDB" id="A0A2J6PLW2"/>
<proteinExistence type="predicted"/>